<gene>
    <name evidence="1" type="ORF">SAMN05216243_1159</name>
</gene>
<dbReference type="InterPro" id="IPR014825">
    <property type="entry name" value="DNA_alkylation"/>
</dbReference>
<protein>
    <submittedName>
        <fullName evidence="1">3-methyladenine DNA glycosylase AlkC</fullName>
    </submittedName>
</protein>
<dbReference type="Gene3D" id="1.25.40.290">
    <property type="entry name" value="ARM repeat domains"/>
    <property type="match status" value="1"/>
</dbReference>
<dbReference type="OrthoDB" id="9797162at2"/>
<dbReference type="Proteomes" id="UP000198694">
    <property type="component" value="Unassembled WGS sequence"/>
</dbReference>
<dbReference type="RefSeq" id="WP_093211875.1">
    <property type="nucleotide sequence ID" value="NZ_FNFL01000001.1"/>
</dbReference>
<dbReference type="SUPFAM" id="SSF48371">
    <property type="entry name" value="ARM repeat"/>
    <property type="match status" value="1"/>
</dbReference>
<name>A0A1G8X4P6_9BACI</name>
<keyword evidence="2" id="KW-1185">Reference proteome</keyword>
<dbReference type="AlphaFoldDB" id="A0A1G8X4P6"/>
<reference evidence="1 2" key="1">
    <citation type="submission" date="2016-10" db="EMBL/GenBank/DDBJ databases">
        <authorList>
            <person name="de Groot N.N."/>
        </authorList>
    </citation>
    <scope>NUCLEOTIDE SEQUENCE [LARGE SCALE GENOMIC DNA]</scope>
    <source>
        <strain evidence="1 2">CGMCC 1.6502</strain>
    </source>
</reference>
<dbReference type="EMBL" id="FNFL01000001">
    <property type="protein sequence ID" value="SDJ85523.1"/>
    <property type="molecule type" value="Genomic_DNA"/>
</dbReference>
<evidence type="ECO:0000313" key="1">
    <source>
        <dbReference type="EMBL" id="SDJ85523.1"/>
    </source>
</evidence>
<sequence length="360" mass="41677">MADQLKAMYNETFLGEFAKKVESVYHSFDRKGFITAVLSEDWDQLALKARMRRITESLGKFLPPSYKDALSILFQIDEQCIGFPYLFFPDFVEVFGQKEENWELSIKALERFTKRSSSEFAVRPFITKQPARMMEQMNHWATDSDEHVRRLASEGCRPRLPWGGVLNQFTADPAPILPILNQLREDPSLYVRKSVANNLNDISKNHPELVLQIAQDWYGKSEHTNWIIKHACRTLLKNGHREILSIFGYQDAETIEVRSLRLENNLISIGEELAFSFDLHSEKTEKVRIEYAIDFMKANGQSRKKIFKVSETTLTEKQTKSYSKKHAFKDLTTRKHYKGKHSISIIVNGAVKSSLDFLVD</sequence>
<dbReference type="InterPro" id="IPR021133">
    <property type="entry name" value="HEAT_type_2"/>
</dbReference>
<evidence type="ECO:0000313" key="2">
    <source>
        <dbReference type="Proteomes" id="UP000198694"/>
    </source>
</evidence>
<organism evidence="1 2">
    <name type="scientific">Sediminibacillus albus</name>
    <dbReference type="NCBI Taxonomy" id="407036"/>
    <lineage>
        <taxon>Bacteria</taxon>
        <taxon>Bacillati</taxon>
        <taxon>Bacillota</taxon>
        <taxon>Bacilli</taxon>
        <taxon>Bacillales</taxon>
        <taxon>Bacillaceae</taxon>
        <taxon>Sediminibacillus</taxon>
    </lineage>
</organism>
<accession>A0A1G8X4P6</accession>
<proteinExistence type="predicted"/>
<dbReference type="InterPro" id="IPR016024">
    <property type="entry name" value="ARM-type_fold"/>
</dbReference>
<dbReference type="Pfam" id="PF08713">
    <property type="entry name" value="DNA_alkylation"/>
    <property type="match status" value="1"/>
</dbReference>
<dbReference type="PROSITE" id="PS50077">
    <property type="entry name" value="HEAT_REPEAT"/>
    <property type="match status" value="1"/>
</dbReference>